<dbReference type="EMBL" id="QRZM01000006">
    <property type="protein sequence ID" value="RGV74884.1"/>
    <property type="molecule type" value="Genomic_DNA"/>
</dbReference>
<dbReference type="AlphaFoldDB" id="A0A412Z4J7"/>
<organism evidence="1 2">
    <name type="scientific">Enterocloster bolteae</name>
    <dbReference type="NCBI Taxonomy" id="208479"/>
    <lineage>
        <taxon>Bacteria</taxon>
        <taxon>Bacillati</taxon>
        <taxon>Bacillota</taxon>
        <taxon>Clostridia</taxon>
        <taxon>Lachnospirales</taxon>
        <taxon>Lachnospiraceae</taxon>
        <taxon>Enterocloster</taxon>
    </lineage>
</organism>
<proteinExistence type="predicted"/>
<evidence type="ECO:0000313" key="2">
    <source>
        <dbReference type="Proteomes" id="UP000284543"/>
    </source>
</evidence>
<name>A0A412Z4J7_9FIRM</name>
<dbReference type="Proteomes" id="UP000284543">
    <property type="component" value="Unassembled WGS sequence"/>
</dbReference>
<accession>A0A412Z4J7</accession>
<evidence type="ECO:0008006" key="3">
    <source>
        <dbReference type="Google" id="ProtNLM"/>
    </source>
</evidence>
<comment type="caution">
    <text evidence="1">The sequence shown here is derived from an EMBL/GenBank/DDBJ whole genome shotgun (WGS) entry which is preliminary data.</text>
</comment>
<evidence type="ECO:0000313" key="1">
    <source>
        <dbReference type="EMBL" id="RGV74884.1"/>
    </source>
</evidence>
<gene>
    <name evidence="1" type="ORF">DWW02_16255</name>
</gene>
<sequence length="227" mass="26183">MISAFWEMFKPLYAVDTLEGYTENEIAYLKELFGALPQVLEDYYRAAGRTKAFHCVQDTWILPEHFQKWEWLWEPEYLILLNENQGVCRAGIRREDLMLPDPPVYVTEDDKNWTLCAPTTSEFLSAALAYECVFTFECNPEEFYWLTEEELGLIQSKLTKLPFEITNWLCGMRITLYSNEPDNMVAVMDCGDWELHGDGELQMLYGAASEASYASLMSVLEGIGEAI</sequence>
<protein>
    <recommendedName>
        <fullName evidence="3">SMI1/KNR4 family protein</fullName>
    </recommendedName>
</protein>
<reference evidence="1 2" key="1">
    <citation type="submission" date="2018-08" db="EMBL/GenBank/DDBJ databases">
        <title>A genome reference for cultivated species of the human gut microbiota.</title>
        <authorList>
            <person name="Zou Y."/>
            <person name="Xue W."/>
            <person name="Luo G."/>
        </authorList>
    </citation>
    <scope>NUCLEOTIDE SEQUENCE [LARGE SCALE GENOMIC DNA]</scope>
    <source>
        <strain evidence="1 2">AF14-18</strain>
    </source>
</reference>
<dbReference type="RefSeq" id="WP_118018951.1">
    <property type="nucleotide sequence ID" value="NZ_CAUHGS010000014.1"/>
</dbReference>